<sequence>MSPPECQLSNSGSTSSPPSIQTLIEGGSILTYEFNPTHLSAELQESIRTFFAHTERFSTAPTNTFGFSAYYSITKLLDLLNDSNPTAVHPAIRPAIEDFLLFYFRHIETELPIFETTEPGKERDGMDFGVPYEGYIIRESWRHPAFSDQNLEKMFDCFLRGLVKDGSSTLMGRWHAGLLREQHIDLIVLTLRNMIHSLRGLLDSKKATQES</sequence>
<reference evidence="2 3" key="1">
    <citation type="journal article" date="2018" name="Nat. Ecol. Evol.">
        <title>Pezizomycetes genomes reveal the molecular basis of ectomycorrhizal truffle lifestyle.</title>
        <authorList>
            <person name="Murat C."/>
            <person name="Payen T."/>
            <person name="Noel B."/>
            <person name="Kuo A."/>
            <person name="Morin E."/>
            <person name="Chen J."/>
            <person name="Kohler A."/>
            <person name="Krizsan K."/>
            <person name="Balestrini R."/>
            <person name="Da Silva C."/>
            <person name="Montanini B."/>
            <person name="Hainaut M."/>
            <person name="Levati E."/>
            <person name="Barry K.W."/>
            <person name="Belfiori B."/>
            <person name="Cichocki N."/>
            <person name="Clum A."/>
            <person name="Dockter R.B."/>
            <person name="Fauchery L."/>
            <person name="Guy J."/>
            <person name="Iotti M."/>
            <person name="Le Tacon F."/>
            <person name="Lindquist E.A."/>
            <person name="Lipzen A."/>
            <person name="Malagnac F."/>
            <person name="Mello A."/>
            <person name="Molinier V."/>
            <person name="Miyauchi S."/>
            <person name="Poulain J."/>
            <person name="Riccioni C."/>
            <person name="Rubini A."/>
            <person name="Sitrit Y."/>
            <person name="Splivallo R."/>
            <person name="Traeger S."/>
            <person name="Wang M."/>
            <person name="Zifcakova L."/>
            <person name="Wipf D."/>
            <person name="Zambonelli A."/>
            <person name="Paolocci F."/>
            <person name="Nowrousian M."/>
            <person name="Ottonello S."/>
            <person name="Baldrian P."/>
            <person name="Spatafora J.W."/>
            <person name="Henrissat B."/>
            <person name="Nagy L.G."/>
            <person name="Aury J.M."/>
            <person name="Wincker P."/>
            <person name="Grigoriev I.V."/>
            <person name="Bonfante P."/>
            <person name="Martin F.M."/>
        </authorList>
    </citation>
    <scope>NUCLEOTIDE SEQUENCE [LARGE SCALE GENOMIC DNA]</scope>
    <source>
        <strain evidence="2 3">RN42</strain>
    </source>
</reference>
<dbReference type="Proteomes" id="UP000275078">
    <property type="component" value="Unassembled WGS sequence"/>
</dbReference>
<feature type="non-terminal residue" evidence="2">
    <location>
        <position position="211"/>
    </location>
</feature>
<accession>A0A3N4IBF2</accession>
<evidence type="ECO:0000313" key="2">
    <source>
        <dbReference type="EMBL" id="RPA81470.1"/>
    </source>
</evidence>
<dbReference type="AlphaFoldDB" id="A0A3N4IBF2"/>
<dbReference type="EMBL" id="ML119679">
    <property type="protein sequence ID" value="RPA81470.1"/>
    <property type="molecule type" value="Genomic_DNA"/>
</dbReference>
<feature type="region of interest" description="Disordered" evidence="1">
    <location>
        <begin position="1"/>
        <end position="20"/>
    </location>
</feature>
<name>A0A3N4IBF2_ASCIM</name>
<proteinExistence type="predicted"/>
<gene>
    <name evidence="2" type="ORF">BJ508DRAFT_376388</name>
</gene>
<protein>
    <submittedName>
        <fullName evidence="2">Uncharacterized protein</fullName>
    </submittedName>
</protein>
<organism evidence="2 3">
    <name type="scientific">Ascobolus immersus RN42</name>
    <dbReference type="NCBI Taxonomy" id="1160509"/>
    <lineage>
        <taxon>Eukaryota</taxon>
        <taxon>Fungi</taxon>
        <taxon>Dikarya</taxon>
        <taxon>Ascomycota</taxon>
        <taxon>Pezizomycotina</taxon>
        <taxon>Pezizomycetes</taxon>
        <taxon>Pezizales</taxon>
        <taxon>Ascobolaceae</taxon>
        <taxon>Ascobolus</taxon>
    </lineage>
</organism>
<keyword evidence="3" id="KW-1185">Reference proteome</keyword>
<evidence type="ECO:0000256" key="1">
    <source>
        <dbReference type="SAM" id="MobiDB-lite"/>
    </source>
</evidence>
<feature type="compositionally biased region" description="Low complexity" evidence="1">
    <location>
        <begin position="9"/>
        <end position="19"/>
    </location>
</feature>
<evidence type="ECO:0000313" key="3">
    <source>
        <dbReference type="Proteomes" id="UP000275078"/>
    </source>
</evidence>